<feature type="binding site" evidence="7">
    <location>
        <position position="134"/>
    </location>
    <ligand>
        <name>Zn(2+)</name>
        <dbReference type="ChEBI" id="CHEBI:29105"/>
    </ligand>
</feature>
<evidence type="ECO:0000256" key="6">
    <source>
        <dbReference type="ARBA" id="ARBA00023163"/>
    </source>
</evidence>
<evidence type="ECO:0000256" key="2">
    <source>
        <dbReference type="ARBA" id="ARBA00022491"/>
    </source>
</evidence>
<keyword evidence="4" id="KW-0805">Transcription regulation</keyword>
<evidence type="ECO:0000313" key="9">
    <source>
        <dbReference type="Proteomes" id="UP000179001"/>
    </source>
</evidence>
<dbReference type="InterPro" id="IPR036388">
    <property type="entry name" value="WH-like_DNA-bd_sf"/>
</dbReference>
<dbReference type="Pfam" id="PF01475">
    <property type="entry name" value="FUR"/>
    <property type="match status" value="1"/>
</dbReference>
<dbReference type="PANTHER" id="PTHR33202:SF7">
    <property type="entry name" value="FERRIC UPTAKE REGULATION PROTEIN"/>
    <property type="match status" value="1"/>
</dbReference>
<evidence type="ECO:0000256" key="3">
    <source>
        <dbReference type="ARBA" id="ARBA00022833"/>
    </source>
</evidence>
<evidence type="ECO:0000256" key="4">
    <source>
        <dbReference type="ARBA" id="ARBA00023015"/>
    </source>
</evidence>
<evidence type="ECO:0000313" key="8">
    <source>
        <dbReference type="EMBL" id="OGF31010.1"/>
    </source>
</evidence>
<dbReference type="GO" id="GO:0003700">
    <property type="term" value="F:DNA-binding transcription factor activity"/>
    <property type="evidence" value="ECO:0007669"/>
    <property type="project" value="InterPro"/>
</dbReference>
<reference evidence="8 9" key="1">
    <citation type="journal article" date="2016" name="Nat. Commun.">
        <title>Thousands of microbial genomes shed light on interconnected biogeochemical processes in an aquifer system.</title>
        <authorList>
            <person name="Anantharaman K."/>
            <person name="Brown C.T."/>
            <person name="Hug L.A."/>
            <person name="Sharon I."/>
            <person name="Castelle C.J."/>
            <person name="Probst A.J."/>
            <person name="Thomas B.C."/>
            <person name="Singh A."/>
            <person name="Wilkins M.J."/>
            <person name="Karaoz U."/>
            <person name="Brodie E.L."/>
            <person name="Williams K.H."/>
            <person name="Hubbard S.S."/>
            <person name="Banfield J.F."/>
        </authorList>
    </citation>
    <scope>NUCLEOTIDE SEQUENCE [LARGE SCALE GENOMIC DNA]</scope>
</reference>
<feature type="binding site" evidence="7">
    <location>
        <position position="94"/>
    </location>
    <ligand>
        <name>Zn(2+)</name>
        <dbReference type="ChEBI" id="CHEBI:29105"/>
    </ligand>
</feature>
<keyword evidence="2" id="KW-0678">Repressor</keyword>
<organism evidence="8 9">
    <name type="scientific">Candidatus Falkowbacteria bacterium RIFOXYC2_FULL_36_12</name>
    <dbReference type="NCBI Taxonomy" id="1798002"/>
    <lineage>
        <taxon>Bacteria</taxon>
        <taxon>Candidatus Falkowiibacteriota</taxon>
    </lineage>
</organism>
<dbReference type="GO" id="GO:0045892">
    <property type="term" value="P:negative regulation of DNA-templated transcription"/>
    <property type="evidence" value="ECO:0007669"/>
    <property type="project" value="TreeGrafter"/>
</dbReference>
<evidence type="ECO:0000256" key="1">
    <source>
        <dbReference type="ARBA" id="ARBA00007957"/>
    </source>
</evidence>
<comment type="cofactor">
    <cofactor evidence="7">
        <name>Zn(2+)</name>
        <dbReference type="ChEBI" id="CHEBI:29105"/>
    </cofactor>
    <text evidence="7">Binds 1 zinc ion per subunit.</text>
</comment>
<dbReference type="EMBL" id="MFGJ01000008">
    <property type="protein sequence ID" value="OGF31010.1"/>
    <property type="molecule type" value="Genomic_DNA"/>
</dbReference>
<dbReference type="STRING" id="1798002.A2478_01040"/>
<keyword evidence="3 7" id="KW-0862">Zinc</keyword>
<keyword evidence="7" id="KW-0479">Metal-binding</keyword>
<dbReference type="SUPFAM" id="SSF46785">
    <property type="entry name" value="Winged helix' DNA-binding domain"/>
    <property type="match status" value="1"/>
</dbReference>
<keyword evidence="5" id="KW-0238">DNA-binding</keyword>
<dbReference type="InterPro" id="IPR036390">
    <property type="entry name" value="WH_DNA-bd_sf"/>
</dbReference>
<dbReference type="GO" id="GO:0000976">
    <property type="term" value="F:transcription cis-regulatory region binding"/>
    <property type="evidence" value="ECO:0007669"/>
    <property type="project" value="TreeGrafter"/>
</dbReference>
<dbReference type="CDD" id="cd07153">
    <property type="entry name" value="Fur_like"/>
    <property type="match status" value="1"/>
</dbReference>
<sequence length="137" mass="15866">MLNYTDLKTNINKSGQRLTPQRLTILKYLQSVTCHPTAEKIYHHVRQTIPNVSLGTVYRNLNYLAQKGLIIQFQKDANLTCFDGNPSDHLHFICQKCHKVYDIFENSPIDEKKLKQIGQPQKIECKIYGTCNKCLNK</sequence>
<dbReference type="Gene3D" id="1.10.10.10">
    <property type="entry name" value="Winged helix-like DNA-binding domain superfamily/Winged helix DNA-binding domain"/>
    <property type="match status" value="1"/>
</dbReference>
<name>A0A1F5SWD5_9BACT</name>
<dbReference type="GO" id="GO:0008270">
    <property type="term" value="F:zinc ion binding"/>
    <property type="evidence" value="ECO:0007669"/>
    <property type="project" value="TreeGrafter"/>
</dbReference>
<dbReference type="PANTHER" id="PTHR33202">
    <property type="entry name" value="ZINC UPTAKE REGULATION PROTEIN"/>
    <property type="match status" value="1"/>
</dbReference>
<feature type="binding site" evidence="7">
    <location>
        <position position="131"/>
    </location>
    <ligand>
        <name>Zn(2+)</name>
        <dbReference type="ChEBI" id="CHEBI:29105"/>
    </ligand>
</feature>
<dbReference type="GO" id="GO:1900376">
    <property type="term" value="P:regulation of secondary metabolite biosynthetic process"/>
    <property type="evidence" value="ECO:0007669"/>
    <property type="project" value="TreeGrafter"/>
</dbReference>
<dbReference type="Gene3D" id="3.30.1490.190">
    <property type="match status" value="1"/>
</dbReference>
<dbReference type="InterPro" id="IPR043135">
    <property type="entry name" value="Fur_C"/>
</dbReference>
<proteinExistence type="inferred from homology"/>
<evidence type="ECO:0000256" key="7">
    <source>
        <dbReference type="PIRSR" id="PIRSR602481-1"/>
    </source>
</evidence>
<evidence type="ECO:0008006" key="10">
    <source>
        <dbReference type="Google" id="ProtNLM"/>
    </source>
</evidence>
<gene>
    <name evidence="8" type="ORF">A2478_01040</name>
</gene>
<keyword evidence="6" id="KW-0804">Transcription</keyword>
<dbReference type="AlphaFoldDB" id="A0A1F5SWD5"/>
<comment type="caution">
    <text evidence="8">The sequence shown here is derived from an EMBL/GenBank/DDBJ whole genome shotgun (WGS) entry which is preliminary data.</text>
</comment>
<dbReference type="InterPro" id="IPR002481">
    <property type="entry name" value="FUR"/>
</dbReference>
<protein>
    <recommendedName>
        <fullName evidence="10">Transcriptional repressor</fullName>
    </recommendedName>
</protein>
<comment type="similarity">
    <text evidence="1">Belongs to the Fur family.</text>
</comment>
<evidence type="ECO:0000256" key="5">
    <source>
        <dbReference type="ARBA" id="ARBA00023125"/>
    </source>
</evidence>
<feature type="binding site" evidence="7">
    <location>
        <position position="97"/>
    </location>
    <ligand>
        <name>Zn(2+)</name>
        <dbReference type="ChEBI" id="CHEBI:29105"/>
    </ligand>
</feature>
<dbReference type="Proteomes" id="UP000179001">
    <property type="component" value="Unassembled WGS sequence"/>
</dbReference>
<accession>A0A1F5SWD5</accession>